<feature type="repeat" description="WD" evidence="7">
    <location>
        <begin position="315"/>
        <end position="359"/>
    </location>
</feature>
<dbReference type="EMBL" id="OVEO01000019">
    <property type="protein sequence ID" value="SPR01766.1"/>
    <property type="molecule type" value="Genomic_DNA"/>
</dbReference>
<organism evidence="10 11">
    <name type="scientific">Plasmodiophora brassicae</name>
    <name type="common">Clubroot disease agent</name>
    <dbReference type="NCBI Taxonomy" id="37360"/>
    <lineage>
        <taxon>Eukaryota</taxon>
        <taxon>Sar</taxon>
        <taxon>Rhizaria</taxon>
        <taxon>Endomyxa</taxon>
        <taxon>Phytomyxea</taxon>
        <taxon>Plasmodiophorida</taxon>
        <taxon>Plasmodiophoridae</taxon>
        <taxon>Plasmodiophora</taxon>
    </lineage>
</organism>
<keyword evidence="2 7" id="KW-0853">WD repeat</keyword>
<reference evidence="10 11" key="1">
    <citation type="submission" date="2018-03" db="EMBL/GenBank/DDBJ databases">
        <authorList>
            <person name="Fogelqvist J."/>
        </authorList>
    </citation>
    <scope>NUCLEOTIDE SEQUENCE [LARGE SCALE GENOMIC DNA]</scope>
</reference>
<proteinExistence type="inferred from homology"/>
<evidence type="ECO:0000256" key="2">
    <source>
        <dbReference type="ARBA" id="ARBA00022574"/>
    </source>
</evidence>
<evidence type="ECO:0000259" key="9">
    <source>
        <dbReference type="Pfam" id="PF24807"/>
    </source>
</evidence>
<evidence type="ECO:0000256" key="7">
    <source>
        <dbReference type="PROSITE-ProRule" id="PRU00221"/>
    </source>
</evidence>
<dbReference type="Proteomes" id="UP000290189">
    <property type="component" value="Unassembled WGS sequence"/>
</dbReference>
<dbReference type="InterPro" id="IPR036322">
    <property type="entry name" value="WD40_repeat_dom_sf"/>
</dbReference>
<dbReference type="InterPro" id="IPR056150">
    <property type="entry name" value="WD40_CDC20-Fz"/>
</dbReference>
<dbReference type="GO" id="GO:1905786">
    <property type="term" value="P:positive regulation of anaphase-promoting complex-dependent catabolic process"/>
    <property type="evidence" value="ECO:0007669"/>
    <property type="project" value="TreeGrafter"/>
</dbReference>
<feature type="region of interest" description="Disordered" evidence="8">
    <location>
        <begin position="1"/>
        <end position="70"/>
    </location>
</feature>
<sequence length="467" mass="50447">MSTSSTPAPTTTPGRRRLPFAAVRVTPSASTPGDRFIPPVSALQELHTNTPQPDQAGGSVPDSAASDADQRFKQQLADELDSKAGRVLSFRQKAPAPPVDYQNSLRVLYTQNRYASTNGGPSSGNAQPVARRHRFVSSSAERVLDAPDLLDDYYVNLLDWSGKDALAVGLGSSLYLWDAATGGIDLLMETTATDHITAVAWMQGGTHIAVGTDSKEVQLWDVQARKKVRAMRGHAGRVSALAWNRHILSSGSRDSLIHNHDVRVSAHLQSQFRGHQLEVCGLRWSPDGGQLASGGNDNLLHVWELAAGEQPRLALTDHTAAVKALAWSPHTRHLLASGGGTNDRRIRFWNTKTGACLNSVDTNSQVCGLVWNPHESEILSAHGFSKNQLTLWKYPSLGRVTDLIGHSSRVLHMTLSPDGTTVCSAAADETLRFWKVFEPVPKPATASGKGRPGANQLARKLTGLSIR</sequence>
<feature type="compositionally biased region" description="Low complexity" evidence="8">
    <location>
        <begin position="1"/>
        <end position="13"/>
    </location>
</feature>
<dbReference type="AlphaFoldDB" id="A0A3P3YNG1"/>
<dbReference type="Pfam" id="PF24807">
    <property type="entry name" value="WD40_CDC20-Fz"/>
    <property type="match status" value="1"/>
</dbReference>
<keyword evidence="4" id="KW-0677">Repeat</keyword>
<dbReference type="InterPro" id="IPR001680">
    <property type="entry name" value="WD40_rpt"/>
</dbReference>
<dbReference type="SUPFAM" id="SSF50978">
    <property type="entry name" value="WD40 repeat-like"/>
    <property type="match status" value="1"/>
</dbReference>
<dbReference type="Gene3D" id="2.130.10.10">
    <property type="entry name" value="YVTN repeat-like/Quinoprotein amine dehydrogenase"/>
    <property type="match status" value="1"/>
</dbReference>
<evidence type="ECO:0000313" key="10">
    <source>
        <dbReference type="EMBL" id="SPR01766.1"/>
    </source>
</evidence>
<dbReference type="GO" id="GO:0051301">
    <property type="term" value="P:cell division"/>
    <property type="evidence" value="ECO:0007669"/>
    <property type="project" value="UniProtKB-KW"/>
</dbReference>
<evidence type="ECO:0000256" key="6">
    <source>
        <dbReference type="ARBA" id="ARBA00023306"/>
    </source>
</evidence>
<dbReference type="SMART" id="SM00320">
    <property type="entry name" value="WD40"/>
    <property type="match status" value="7"/>
</dbReference>
<dbReference type="PANTHER" id="PTHR19918">
    <property type="entry name" value="CELL DIVISION CYCLE 20 CDC20 FIZZY -RELATED"/>
    <property type="match status" value="1"/>
</dbReference>
<dbReference type="PANTHER" id="PTHR19918:SF8">
    <property type="entry name" value="FI02843P"/>
    <property type="match status" value="1"/>
</dbReference>
<keyword evidence="6" id="KW-0131">Cell cycle</keyword>
<feature type="repeat" description="WD" evidence="7">
    <location>
        <begin position="189"/>
        <end position="230"/>
    </location>
</feature>
<keyword evidence="3" id="KW-0132">Cell division</keyword>
<feature type="repeat" description="WD" evidence="7">
    <location>
        <begin position="272"/>
        <end position="313"/>
    </location>
</feature>
<feature type="domain" description="CDC20/Fizzy WD40" evidence="9">
    <location>
        <begin position="144"/>
        <end position="434"/>
    </location>
</feature>
<evidence type="ECO:0000256" key="1">
    <source>
        <dbReference type="ARBA" id="ARBA00006445"/>
    </source>
</evidence>
<dbReference type="GO" id="GO:0010997">
    <property type="term" value="F:anaphase-promoting complex binding"/>
    <property type="evidence" value="ECO:0007669"/>
    <property type="project" value="InterPro"/>
</dbReference>
<keyword evidence="10" id="KW-0496">Mitochondrion</keyword>
<accession>A0A3P3YNG1</accession>
<geneLocation type="mitochondrion" evidence="10"/>
<dbReference type="GO" id="GO:0005680">
    <property type="term" value="C:anaphase-promoting complex"/>
    <property type="evidence" value="ECO:0007669"/>
    <property type="project" value="TreeGrafter"/>
</dbReference>
<dbReference type="PROSITE" id="PS50082">
    <property type="entry name" value="WD_REPEATS_2"/>
    <property type="match status" value="4"/>
</dbReference>
<evidence type="ECO:0000313" key="11">
    <source>
        <dbReference type="Proteomes" id="UP000290189"/>
    </source>
</evidence>
<keyword evidence="5" id="KW-0498">Mitosis</keyword>
<dbReference type="InterPro" id="IPR015943">
    <property type="entry name" value="WD40/YVTN_repeat-like_dom_sf"/>
</dbReference>
<dbReference type="InterPro" id="IPR033010">
    <property type="entry name" value="Cdc20/Fizzy"/>
</dbReference>
<dbReference type="CDD" id="cd00200">
    <property type="entry name" value="WD40"/>
    <property type="match status" value="1"/>
</dbReference>
<dbReference type="PROSITE" id="PS00678">
    <property type="entry name" value="WD_REPEATS_1"/>
    <property type="match status" value="2"/>
</dbReference>
<dbReference type="InterPro" id="IPR019775">
    <property type="entry name" value="WD40_repeat_CS"/>
</dbReference>
<dbReference type="GO" id="GO:1990757">
    <property type="term" value="F:ubiquitin ligase activator activity"/>
    <property type="evidence" value="ECO:0007669"/>
    <property type="project" value="TreeGrafter"/>
</dbReference>
<feature type="repeat" description="WD" evidence="7">
    <location>
        <begin position="403"/>
        <end position="436"/>
    </location>
</feature>
<evidence type="ECO:0000256" key="3">
    <source>
        <dbReference type="ARBA" id="ARBA00022618"/>
    </source>
</evidence>
<evidence type="ECO:0000256" key="4">
    <source>
        <dbReference type="ARBA" id="ARBA00022737"/>
    </source>
</evidence>
<protein>
    <recommendedName>
        <fullName evidence="9">CDC20/Fizzy WD40 domain-containing protein</fullName>
    </recommendedName>
</protein>
<evidence type="ECO:0000256" key="5">
    <source>
        <dbReference type="ARBA" id="ARBA00022776"/>
    </source>
</evidence>
<name>A0A3P3YNG1_PLABS</name>
<evidence type="ECO:0000256" key="8">
    <source>
        <dbReference type="SAM" id="MobiDB-lite"/>
    </source>
</evidence>
<dbReference type="GO" id="GO:0031145">
    <property type="term" value="P:anaphase-promoting complex-dependent catabolic process"/>
    <property type="evidence" value="ECO:0007669"/>
    <property type="project" value="TreeGrafter"/>
</dbReference>
<comment type="similarity">
    <text evidence="1">Belongs to the WD repeat CDC20/Fizzy family.</text>
</comment>
<dbReference type="PROSITE" id="PS50294">
    <property type="entry name" value="WD_REPEATS_REGION"/>
    <property type="match status" value="2"/>
</dbReference>
<gene>
    <name evidence="10" type="ORF">PLBR_LOCUS8981</name>
</gene>